<sequence length="176" mass="20471">MSSEVFEGSEDSSERLEGSFIAGSVILNWVPEGSGFHLWSLQMEQWRADGNGEWVWHLRSRTEWVRTLGVNPCVSESLSSLLSQPLVQTERAQLEDGRFVYRLLRSPMCEYLVNFLHKLRQLPERYMMNSVLENFTILQVVTNRDTQELLLCTAYVFEVSTSERGAQHHIYRLVRD</sequence>
<feature type="domain" description="YAP binding" evidence="6">
    <location>
        <begin position="87"/>
        <end position="173"/>
    </location>
</feature>
<evidence type="ECO:0000313" key="7">
    <source>
        <dbReference type="Proteomes" id="UP000515208"/>
    </source>
</evidence>
<dbReference type="InterPro" id="IPR041086">
    <property type="entry name" value="YBD"/>
</dbReference>
<gene>
    <name evidence="8" type="primary">LOC104996638</name>
</gene>
<keyword evidence="7" id="KW-1185">Reference proteome</keyword>
<evidence type="ECO:0000256" key="1">
    <source>
        <dbReference type="ARBA" id="ARBA00004123"/>
    </source>
</evidence>
<dbReference type="GO" id="GO:0035329">
    <property type="term" value="P:hippo signaling"/>
    <property type="evidence" value="ECO:0007669"/>
    <property type="project" value="TreeGrafter"/>
</dbReference>
<dbReference type="Proteomes" id="UP000515208">
    <property type="component" value="Unplaced"/>
</dbReference>
<comment type="subcellular location">
    <subcellularLocation>
        <location evidence="1">Nucleus</location>
    </subcellularLocation>
</comment>
<evidence type="ECO:0000256" key="4">
    <source>
        <dbReference type="ARBA" id="ARBA00023163"/>
    </source>
</evidence>
<name>A0A6P3I461_BISBB</name>
<dbReference type="GO" id="GO:0005667">
    <property type="term" value="C:transcription regulator complex"/>
    <property type="evidence" value="ECO:0007669"/>
    <property type="project" value="TreeGrafter"/>
</dbReference>
<reference evidence="8" key="1">
    <citation type="submission" date="2025-08" db="UniProtKB">
        <authorList>
            <consortium name="RefSeq"/>
        </authorList>
    </citation>
    <scope>IDENTIFICATION</scope>
    <source>
        <tissue evidence="8">Blood</tissue>
    </source>
</reference>
<evidence type="ECO:0000259" key="6">
    <source>
        <dbReference type="Pfam" id="PF17725"/>
    </source>
</evidence>
<dbReference type="Gene3D" id="2.70.50.80">
    <property type="match status" value="1"/>
</dbReference>
<dbReference type="PANTHER" id="PTHR11834:SF5">
    <property type="entry name" value="TRANSCRIPTIONAL ENHANCER FACTOR TEF-4"/>
    <property type="match status" value="1"/>
</dbReference>
<evidence type="ECO:0000313" key="8">
    <source>
        <dbReference type="RefSeq" id="XP_010849273.1"/>
    </source>
</evidence>
<dbReference type="GeneID" id="104996638"/>
<dbReference type="GO" id="GO:0048568">
    <property type="term" value="P:embryonic organ development"/>
    <property type="evidence" value="ECO:0007669"/>
    <property type="project" value="TreeGrafter"/>
</dbReference>
<keyword evidence="4" id="KW-0804">Transcription</keyword>
<evidence type="ECO:0000256" key="3">
    <source>
        <dbReference type="ARBA" id="ARBA00023125"/>
    </source>
</evidence>
<keyword evidence="2" id="KW-0805">Transcription regulation</keyword>
<dbReference type="GO" id="GO:0000981">
    <property type="term" value="F:DNA-binding transcription factor activity, RNA polymerase II-specific"/>
    <property type="evidence" value="ECO:0007669"/>
    <property type="project" value="TreeGrafter"/>
</dbReference>
<keyword evidence="3" id="KW-0238">DNA-binding</keyword>
<dbReference type="GO" id="GO:0000978">
    <property type="term" value="F:RNA polymerase II cis-regulatory region sequence-specific DNA binding"/>
    <property type="evidence" value="ECO:0007669"/>
    <property type="project" value="TreeGrafter"/>
</dbReference>
<dbReference type="RefSeq" id="XP_010849273.1">
    <property type="nucleotide sequence ID" value="XM_010850971.1"/>
</dbReference>
<dbReference type="KEGG" id="bbis:104996638"/>
<proteinExistence type="predicted"/>
<dbReference type="AlphaFoldDB" id="A0A6P3I461"/>
<dbReference type="PANTHER" id="PTHR11834">
    <property type="entry name" value="TRANSCRIPTIONAL ENHANCER FACTOR TEF RELATED"/>
    <property type="match status" value="1"/>
</dbReference>
<evidence type="ECO:0000256" key="2">
    <source>
        <dbReference type="ARBA" id="ARBA00023015"/>
    </source>
</evidence>
<dbReference type="Pfam" id="PF17725">
    <property type="entry name" value="YBD"/>
    <property type="match status" value="1"/>
</dbReference>
<organism evidence="7 8">
    <name type="scientific">Bison bison bison</name>
    <name type="common">North American plains bison</name>
    <dbReference type="NCBI Taxonomy" id="43346"/>
    <lineage>
        <taxon>Eukaryota</taxon>
        <taxon>Metazoa</taxon>
        <taxon>Chordata</taxon>
        <taxon>Craniata</taxon>
        <taxon>Vertebrata</taxon>
        <taxon>Euteleostomi</taxon>
        <taxon>Mammalia</taxon>
        <taxon>Eutheria</taxon>
        <taxon>Laurasiatheria</taxon>
        <taxon>Artiodactyla</taxon>
        <taxon>Ruminantia</taxon>
        <taxon>Pecora</taxon>
        <taxon>Bovidae</taxon>
        <taxon>Bovinae</taxon>
        <taxon>Bison</taxon>
    </lineage>
</organism>
<accession>A0A6P3I461</accession>
<dbReference type="InterPro" id="IPR050937">
    <property type="entry name" value="TEC1_TEAD_TF"/>
</dbReference>
<dbReference type="GO" id="GO:0005634">
    <property type="term" value="C:nucleus"/>
    <property type="evidence" value="ECO:0007669"/>
    <property type="project" value="UniProtKB-SubCell"/>
</dbReference>
<keyword evidence="5" id="KW-0539">Nucleus</keyword>
<evidence type="ECO:0000256" key="5">
    <source>
        <dbReference type="ARBA" id="ARBA00023242"/>
    </source>
</evidence>
<protein>
    <submittedName>
        <fullName evidence="8">Transcriptional enhancer factor TEF-4-like</fullName>
    </submittedName>
</protein>